<dbReference type="Gene3D" id="2.30.40.10">
    <property type="entry name" value="Urease, subunit C, domain 1"/>
    <property type="match status" value="1"/>
</dbReference>
<dbReference type="GO" id="GO:0004038">
    <property type="term" value="F:allantoinase activity"/>
    <property type="evidence" value="ECO:0007669"/>
    <property type="project" value="TreeGrafter"/>
</dbReference>
<sequence>MAAVNEGGVHCIGSDHASHARDAEERPWPQTVAGLTGVQTPVPVMLDHVGAGRLSLERMVQLMSAGPARIWIYGAVGKGRIAVGYDADFTIADLARRRTIEESWIASPCGWTPFAGGRARVVPLAGGQWAAGISFTISPSRSRKKRARRERERFSDQMAWAATGMAGTNGRLARRKRPDVAVSGSTMAIPAFASARTQAPDFGGEIECRSLVVEGGARGLAHLERSKNH</sequence>
<dbReference type="PANTHER" id="PTHR43668:SF4">
    <property type="entry name" value="ALLANTOINASE"/>
    <property type="match status" value="1"/>
</dbReference>
<dbReference type="Gene3D" id="3.20.20.140">
    <property type="entry name" value="Metal-dependent hydrolases"/>
    <property type="match status" value="1"/>
</dbReference>
<accession>A0A7W4NST6</accession>
<comment type="caution">
    <text evidence="1">The sequence shown here is derived from an EMBL/GenBank/DDBJ whole genome shotgun (WGS) entry which is preliminary data.</text>
</comment>
<evidence type="ECO:0000313" key="1">
    <source>
        <dbReference type="EMBL" id="MBB2162418.1"/>
    </source>
</evidence>
<dbReference type="SUPFAM" id="SSF51556">
    <property type="entry name" value="Metallo-dependent hydrolases"/>
    <property type="match status" value="1"/>
</dbReference>
<name>A0A7W4NST6_9PROT</name>
<dbReference type="InterPro" id="IPR050138">
    <property type="entry name" value="DHOase/Allantoinase_Hydrolase"/>
</dbReference>
<dbReference type="PANTHER" id="PTHR43668">
    <property type="entry name" value="ALLANTOINASE"/>
    <property type="match status" value="1"/>
</dbReference>
<dbReference type="GO" id="GO:0006145">
    <property type="term" value="P:purine nucleobase catabolic process"/>
    <property type="evidence" value="ECO:0007669"/>
    <property type="project" value="TreeGrafter"/>
</dbReference>
<dbReference type="Proteomes" id="UP000589085">
    <property type="component" value="Unassembled WGS sequence"/>
</dbReference>
<dbReference type="InterPro" id="IPR011059">
    <property type="entry name" value="Metal-dep_hydrolase_composite"/>
</dbReference>
<organism evidence="1 2">
    <name type="scientific">Gluconacetobacter sacchari</name>
    <dbReference type="NCBI Taxonomy" id="92759"/>
    <lineage>
        <taxon>Bacteria</taxon>
        <taxon>Pseudomonadati</taxon>
        <taxon>Pseudomonadota</taxon>
        <taxon>Alphaproteobacteria</taxon>
        <taxon>Acetobacterales</taxon>
        <taxon>Acetobacteraceae</taxon>
        <taxon>Gluconacetobacter</taxon>
    </lineage>
</organism>
<keyword evidence="1" id="KW-0378">Hydrolase</keyword>
<dbReference type="InterPro" id="IPR032466">
    <property type="entry name" value="Metal_Hydrolase"/>
</dbReference>
<proteinExistence type="predicted"/>
<dbReference type="SUPFAM" id="SSF51338">
    <property type="entry name" value="Composite domain of metallo-dependent hydrolases"/>
    <property type="match status" value="1"/>
</dbReference>
<dbReference type="EMBL" id="JABEQJ010000038">
    <property type="protein sequence ID" value="MBB2162418.1"/>
    <property type="molecule type" value="Genomic_DNA"/>
</dbReference>
<gene>
    <name evidence="1" type="ORF">HLH48_20040</name>
</gene>
<dbReference type="GO" id="GO:0005737">
    <property type="term" value="C:cytoplasm"/>
    <property type="evidence" value="ECO:0007669"/>
    <property type="project" value="TreeGrafter"/>
</dbReference>
<protein>
    <submittedName>
        <fullName evidence="1">Amidohydrolase family protein</fullName>
    </submittedName>
</protein>
<dbReference type="AlphaFoldDB" id="A0A7W4NST6"/>
<reference evidence="1 2" key="1">
    <citation type="submission" date="2020-04" db="EMBL/GenBank/DDBJ databases">
        <title>Description of novel Gluconacetobacter.</title>
        <authorList>
            <person name="Sombolestani A."/>
        </authorList>
    </citation>
    <scope>NUCLEOTIDE SEQUENCE [LARGE SCALE GENOMIC DNA]</scope>
    <source>
        <strain evidence="1 2">LMG 19747</strain>
    </source>
</reference>
<evidence type="ECO:0000313" key="2">
    <source>
        <dbReference type="Proteomes" id="UP000589085"/>
    </source>
</evidence>